<dbReference type="PANTHER" id="PTHR30146">
    <property type="entry name" value="LACI-RELATED TRANSCRIPTIONAL REPRESSOR"/>
    <property type="match status" value="1"/>
</dbReference>
<evidence type="ECO:0000313" key="6">
    <source>
        <dbReference type="Proteomes" id="UP000321764"/>
    </source>
</evidence>
<dbReference type="Pfam" id="PF13377">
    <property type="entry name" value="Peripla_BP_3"/>
    <property type="match status" value="1"/>
</dbReference>
<dbReference type="InterPro" id="IPR010982">
    <property type="entry name" value="Lambda_DNA-bd_dom_sf"/>
</dbReference>
<evidence type="ECO:0000256" key="2">
    <source>
        <dbReference type="ARBA" id="ARBA00023125"/>
    </source>
</evidence>
<dbReference type="CDD" id="cd01392">
    <property type="entry name" value="HTH_LacI"/>
    <property type="match status" value="1"/>
</dbReference>
<keyword evidence="3" id="KW-0804">Transcription</keyword>
<dbReference type="SMART" id="SM00354">
    <property type="entry name" value="HTH_LACI"/>
    <property type="match status" value="1"/>
</dbReference>
<sequence>MTTVYDVAKLANVSAMTVSRALNNPEKVSPQSLKRVQDAIQQLGYQQNQAARALVTKSTGIVKLVMPKRLGMSDPYFTALFAGIASVLSENRLAVLIEDELSSTIKYDGIILTELHDEHSYNELLKLSTPVVLFGKGQRLGEMANQLDWVDLNHFEGAYLATQHLLSLGHTAIALFKFDSNDSSLIEREQGYRKAMAEYGIDVDPNWVVSGLEDTSYAAKSQAIDVLSHSAVTGVVCTSDLLAIGVIQAARELNRKIPQQLSVVGFDGVGYDQMCDPRLTTLCQPVFWIGQRLAQLLIERIQDKTNDLPARHEIISAELVVRDSTAVK</sequence>
<protein>
    <submittedName>
        <fullName evidence="5">LacI family transcriptional regulator</fullName>
    </submittedName>
</protein>
<dbReference type="InterPro" id="IPR000843">
    <property type="entry name" value="HTH_LacI"/>
</dbReference>
<dbReference type="OrthoDB" id="6619319at2"/>
<dbReference type="GO" id="GO:0003700">
    <property type="term" value="F:DNA-binding transcription factor activity"/>
    <property type="evidence" value="ECO:0007669"/>
    <property type="project" value="TreeGrafter"/>
</dbReference>
<name>A0A5C8Z1R4_9GAMM</name>
<dbReference type="EMBL" id="VKAD01000002">
    <property type="protein sequence ID" value="TXR52025.1"/>
    <property type="molecule type" value="Genomic_DNA"/>
</dbReference>
<keyword evidence="2" id="KW-0238">DNA-binding</keyword>
<gene>
    <name evidence="5" type="ORF">FME95_11450</name>
</gene>
<dbReference type="SUPFAM" id="SSF53822">
    <property type="entry name" value="Periplasmic binding protein-like I"/>
    <property type="match status" value="1"/>
</dbReference>
<evidence type="ECO:0000313" key="5">
    <source>
        <dbReference type="EMBL" id="TXR52025.1"/>
    </source>
</evidence>
<reference evidence="5 6" key="1">
    <citation type="submission" date="2019-07" db="EMBL/GenBank/DDBJ databases">
        <title>Reinekea sp. strain SSH23 genome sequencing and assembly.</title>
        <authorList>
            <person name="Kim I."/>
        </authorList>
    </citation>
    <scope>NUCLEOTIDE SEQUENCE [LARGE SCALE GENOMIC DNA]</scope>
    <source>
        <strain evidence="5 6">SSH23</strain>
    </source>
</reference>
<dbReference type="PROSITE" id="PS50932">
    <property type="entry name" value="HTH_LACI_2"/>
    <property type="match status" value="1"/>
</dbReference>
<dbReference type="GO" id="GO:0000976">
    <property type="term" value="F:transcription cis-regulatory region binding"/>
    <property type="evidence" value="ECO:0007669"/>
    <property type="project" value="TreeGrafter"/>
</dbReference>
<organism evidence="5 6">
    <name type="scientific">Reinekea thalattae</name>
    <dbReference type="NCBI Taxonomy" id="2593301"/>
    <lineage>
        <taxon>Bacteria</taxon>
        <taxon>Pseudomonadati</taxon>
        <taxon>Pseudomonadota</taxon>
        <taxon>Gammaproteobacteria</taxon>
        <taxon>Oceanospirillales</taxon>
        <taxon>Saccharospirillaceae</taxon>
        <taxon>Reinekea</taxon>
    </lineage>
</organism>
<dbReference type="PANTHER" id="PTHR30146:SF154">
    <property type="entry name" value="TRANSCRIPTION REGULATOR, MEMBER OF GALR FAMILY"/>
    <property type="match status" value="1"/>
</dbReference>
<dbReference type="Pfam" id="PF00356">
    <property type="entry name" value="LacI"/>
    <property type="match status" value="1"/>
</dbReference>
<feature type="domain" description="HTH lacI-type" evidence="4">
    <location>
        <begin position="2"/>
        <end position="56"/>
    </location>
</feature>
<dbReference type="InterPro" id="IPR028082">
    <property type="entry name" value="Peripla_BP_I"/>
</dbReference>
<dbReference type="Gene3D" id="3.40.50.2300">
    <property type="match status" value="2"/>
</dbReference>
<dbReference type="SUPFAM" id="SSF47413">
    <property type="entry name" value="lambda repressor-like DNA-binding domains"/>
    <property type="match status" value="1"/>
</dbReference>
<dbReference type="RefSeq" id="WP_147714621.1">
    <property type="nucleotide sequence ID" value="NZ_VKAD01000002.1"/>
</dbReference>
<comment type="caution">
    <text evidence="5">The sequence shown here is derived from an EMBL/GenBank/DDBJ whole genome shotgun (WGS) entry which is preliminary data.</text>
</comment>
<evidence type="ECO:0000256" key="1">
    <source>
        <dbReference type="ARBA" id="ARBA00023015"/>
    </source>
</evidence>
<dbReference type="CDD" id="cd06267">
    <property type="entry name" value="PBP1_LacI_sugar_binding-like"/>
    <property type="match status" value="1"/>
</dbReference>
<dbReference type="PROSITE" id="PS00356">
    <property type="entry name" value="HTH_LACI_1"/>
    <property type="match status" value="1"/>
</dbReference>
<dbReference type="Proteomes" id="UP000321764">
    <property type="component" value="Unassembled WGS sequence"/>
</dbReference>
<dbReference type="InterPro" id="IPR046335">
    <property type="entry name" value="LacI/GalR-like_sensor"/>
</dbReference>
<dbReference type="AlphaFoldDB" id="A0A5C8Z1R4"/>
<evidence type="ECO:0000256" key="3">
    <source>
        <dbReference type="ARBA" id="ARBA00023163"/>
    </source>
</evidence>
<accession>A0A5C8Z1R4</accession>
<proteinExistence type="predicted"/>
<evidence type="ECO:0000259" key="4">
    <source>
        <dbReference type="PROSITE" id="PS50932"/>
    </source>
</evidence>
<keyword evidence="6" id="KW-1185">Reference proteome</keyword>
<dbReference type="Gene3D" id="1.10.260.40">
    <property type="entry name" value="lambda repressor-like DNA-binding domains"/>
    <property type="match status" value="1"/>
</dbReference>
<keyword evidence="1" id="KW-0805">Transcription regulation</keyword>